<dbReference type="RefSeq" id="WP_341415730.1">
    <property type="nucleotide sequence ID" value="NZ_JBBPCC010000006.1"/>
</dbReference>
<sequence>MSISKYIDLITSQHKVQPKFIAWLSSPLNIVNDGINQSKKLPDDFDIDKAIGVQLDTLGEIIGRSRYLPFQPTAGISPVLDDENYRIALKAKIAQNQWDGTIPQIYEIWESLFDDVRLMIVDNQNMTMAALIEGTLSTTARELVASGLIIPKPAGVGLQIIEVTDVDSQTFVGGLVTGTEIITIYTNTPA</sequence>
<proteinExistence type="predicted"/>
<reference evidence="1 2" key="1">
    <citation type="submission" date="2024-04" db="EMBL/GenBank/DDBJ databases">
        <title>draft genome sequnece of Paenibacillus filicis.</title>
        <authorList>
            <person name="Kim D.-U."/>
        </authorList>
    </citation>
    <scope>NUCLEOTIDE SEQUENCE [LARGE SCALE GENOMIC DNA]</scope>
    <source>
        <strain evidence="1 2">KACC14197</strain>
    </source>
</reference>
<dbReference type="EMBL" id="JBBPCC010000006">
    <property type="protein sequence ID" value="MEK8128654.1"/>
    <property type="molecule type" value="Genomic_DNA"/>
</dbReference>
<organism evidence="1 2">
    <name type="scientific">Paenibacillus filicis</name>
    <dbReference type="NCBI Taxonomy" id="669464"/>
    <lineage>
        <taxon>Bacteria</taxon>
        <taxon>Bacillati</taxon>
        <taxon>Bacillota</taxon>
        <taxon>Bacilli</taxon>
        <taxon>Bacillales</taxon>
        <taxon>Paenibacillaceae</taxon>
        <taxon>Paenibacillus</taxon>
    </lineage>
</organism>
<protein>
    <submittedName>
        <fullName evidence="1">DUF2612 domain-containing protein</fullName>
    </submittedName>
</protein>
<keyword evidence="2" id="KW-1185">Reference proteome</keyword>
<name>A0ABU9DIP4_9BACL</name>
<accession>A0ABU9DIP4</accession>
<comment type="caution">
    <text evidence="1">The sequence shown here is derived from an EMBL/GenBank/DDBJ whole genome shotgun (WGS) entry which is preliminary data.</text>
</comment>
<evidence type="ECO:0000313" key="1">
    <source>
        <dbReference type="EMBL" id="MEK8128654.1"/>
    </source>
</evidence>
<dbReference type="Proteomes" id="UP001469365">
    <property type="component" value="Unassembled WGS sequence"/>
</dbReference>
<gene>
    <name evidence="1" type="ORF">WMW72_12125</name>
</gene>
<evidence type="ECO:0000313" key="2">
    <source>
        <dbReference type="Proteomes" id="UP001469365"/>
    </source>
</evidence>
<dbReference type="Pfam" id="PF11041">
    <property type="entry name" value="Phage_Wedge1"/>
    <property type="match status" value="2"/>
</dbReference>
<dbReference type="InterPro" id="IPR021283">
    <property type="entry name" value="Phage_Wedge1"/>
</dbReference>